<dbReference type="AlphaFoldDB" id="A0A5B0RER0"/>
<gene>
    <name evidence="1" type="ORF">PGTUg99_029334</name>
</gene>
<accession>A0A5B0RER0</accession>
<evidence type="ECO:0000313" key="1">
    <source>
        <dbReference type="EMBL" id="KAA1124371.1"/>
    </source>
</evidence>
<dbReference type="EMBL" id="VDEP01000204">
    <property type="protein sequence ID" value="KAA1124371.1"/>
    <property type="molecule type" value="Genomic_DNA"/>
</dbReference>
<evidence type="ECO:0000313" key="2">
    <source>
        <dbReference type="Proteomes" id="UP000325313"/>
    </source>
</evidence>
<reference evidence="1 2" key="1">
    <citation type="submission" date="2019-05" db="EMBL/GenBank/DDBJ databases">
        <title>Emergence of the Ug99 lineage of the wheat stem rust pathogen through somatic hybridization.</title>
        <authorList>
            <person name="Li F."/>
            <person name="Upadhyaya N.M."/>
            <person name="Sperschneider J."/>
            <person name="Matny O."/>
            <person name="Nguyen-Phuc H."/>
            <person name="Mago R."/>
            <person name="Raley C."/>
            <person name="Miller M.E."/>
            <person name="Silverstein K.A.T."/>
            <person name="Henningsen E."/>
            <person name="Hirsch C.D."/>
            <person name="Visser B."/>
            <person name="Pretorius Z.A."/>
            <person name="Steffenson B.J."/>
            <person name="Schwessinger B."/>
            <person name="Dodds P.N."/>
            <person name="Figueroa M."/>
        </authorList>
    </citation>
    <scope>NUCLEOTIDE SEQUENCE [LARGE SCALE GENOMIC DNA]</scope>
    <source>
        <strain evidence="1 2">Ug99</strain>
    </source>
</reference>
<sequence length="59" mass="6603">MSVISSAPAWQQGSNNFLPASHDATNFTFAYQSPRQQQKLLEHGWGMLMLDSTHNPVDN</sequence>
<protein>
    <submittedName>
        <fullName evidence="1">Uncharacterized protein</fullName>
    </submittedName>
</protein>
<proteinExistence type="predicted"/>
<dbReference type="Proteomes" id="UP000325313">
    <property type="component" value="Unassembled WGS sequence"/>
</dbReference>
<name>A0A5B0RER0_PUCGR</name>
<organism evidence="1 2">
    <name type="scientific">Puccinia graminis f. sp. tritici</name>
    <dbReference type="NCBI Taxonomy" id="56615"/>
    <lineage>
        <taxon>Eukaryota</taxon>
        <taxon>Fungi</taxon>
        <taxon>Dikarya</taxon>
        <taxon>Basidiomycota</taxon>
        <taxon>Pucciniomycotina</taxon>
        <taxon>Pucciniomycetes</taxon>
        <taxon>Pucciniales</taxon>
        <taxon>Pucciniaceae</taxon>
        <taxon>Puccinia</taxon>
    </lineage>
</organism>
<comment type="caution">
    <text evidence="1">The sequence shown here is derived from an EMBL/GenBank/DDBJ whole genome shotgun (WGS) entry which is preliminary data.</text>
</comment>